<sequence>MKHLYSTLLICLIGSFATAQVGLNTITPTADLEIVSKASLEAGEYNGVILPRVTALPVSGDATFPTANQRGLMLYLDTTDGTEGIYMFDGTQYIKQENAAPSSAFYNDGSTDFATTVDAEAFRTGRTRFGRDSSTAAIVTIENETGASQDRTTLSVTNRHTSSVGNSFGISINNTASSDNKVGILNNVSLSGDGVHTGIENIVAVRDDNAPEVENYGLKSVVGDAASTGTIYGVYSEVNSDAAATAYSGYFVGSKFGIRQDNTASSAGYDLTTDTGTAGQVLTTDGAGQATWADANTPATIYVKATGSQSSLSNPNQNNSMDDWNDLIYATEVVDDGSGYDNNTGIFTAPVDGIYQVNSMYVITSANATVDQFGIGIQVDPDGVGGPSDFDFVLISEPNHNGNGEVYRNLHTTVKLDAGARLKVQLKMPDNYGSVNLNTFEGKNQITIAKL</sequence>
<organism evidence="2 3">
    <name type="scientific">Nonlabens ponticola</name>
    <dbReference type="NCBI Taxonomy" id="2496866"/>
    <lineage>
        <taxon>Bacteria</taxon>
        <taxon>Pseudomonadati</taxon>
        <taxon>Bacteroidota</taxon>
        <taxon>Flavobacteriia</taxon>
        <taxon>Flavobacteriales</taxon>
        <taxon>Flavobacteriaceae</taxon>
        <taxon>Nonlabens</taxon>
    </lineage>
</organism>
<dbReference type="InterPro" id="IPR008983">
    <property type="entry name" value="Tumour_necrosis_fac-like_dom"/>
</dbReference>
<evidence type="ECO:0000313" key="3">
    <source>
        <dbReference type="Proteomes" id="UP000279600"/>
    </source>
</evidence>
<protein>
    <recommendedName>
        <fullName evidence="4">C1q domain-containing protein</fullName>
    </recommendedName>
</protein>
<dbReference type="OrthoDB" id="1488700at2"/>
<reference evidence="2 3" key="1">
    <citation type="submission" date="2018-12" db="EMBL/GenBank/DDBJ databases">
        <title>Complete genome of Nonlabens sp. MJ115.</title>
        <authorList>
            <person name="Choi H.S."/>
            <person name="Jung J."/>
        </authorList>
    </citation>
    <scope>NUCLEOTIDE SEQUENCE [LARGE SCALE GENOMIC DNA]</scope>
    <source>
        <strain evidence="2 3">MJ115</strain>
    </source>
</reference>
<accession>A0A3S9MZE9</accession>
<evidence type="ECO:0000313" key="2">
    <source>
        <dbReference type="EMBL" id="AZQ44538.1"/>
    </source>
</evidence>
<proteinExistence type="predicted"/>
<dbReference type="SUPFAM" id="SSF49842">
    <property type="entry name" value="TNF-like"/>
    <property type="match status" value="1"/>
</dbReference>
<dbReference type="Proteomes" id="UP000279600">
    <property type="component" value="Chromosome"/>
</dbReference>
<evidence type="ECO:0008006" key="4">
    <source>
        <dbReference type="Google" id="ProtNLM"/>
    </source>
</evidence>
<evidence type="ECO:0000256" key="1">
    <source>
        <dbReference type="SAM" id="SignalP"/>
    </source>
</evidence>
<dbReference type="Gene3D" id="2.60.120.40">
    <property type="match status" value="1"/>
</dbReference>
<gene>
    <name evidence="2" type="ORF">EJ995_09880</name>
</gene>
<dbReference type="AlphaFoldDB" id="A0A3S9MZE9"/>
<feature type="chain" id="PRO_5019266323" description="C1q domain-containing protein" evidence="1">
    <location>
        <begin position="20"/>
        <end position="451"/>
    </location>
</feature>
<dbReference type="EMBL" id="CP034549">
    <property type="protein sequence ID" value="AZQ44538.1"/>
    <property type="molecule type" value="Genomic_DNA"/>
</dbReference>
<keyword evidence="3" id="KW-1185">Reference proteome</keyword>
<feature type="signal peptide" evidence="1">
    <location>
        <begin position="1"/>
        <end position="19"/>
    </location>
</feature>
<dbReference type="KEGG" id="noj:EJ995_09880"/>
<keyword evidence="1" id="KW-0732">Signal</keyword>
<dbReference type="RefSeq" id="WP_126448074.1">
    <property type="nucleotide sequence ID" value="NZ_CP034549.1"/>
</dbReference>
<name>A0A3S9MZE9_9FLAO</name>